<dbReference type="EMBL" id="CP003488">
    <property type="protein sequence ID" value="AFH95219.1"/>
    <property type="molecule type" value="Genomic_DNA"/>
</dbReference>
<dbReference type="OrthoDB" id="6466642at2"/>
<accession>A0A140NP19</accession>
<dbReference type="HOGENOM" id="CLU_2357479_0_0_6"/>
<sequence length="96" mass="10617">MSNQHLEAVISELSARVTQQSAQIEELQKQLTDMQAKVSCDLDVLSASIQAMQYVNQSVSKSIQKSLQNINIEKEGLDSNHNAVRHKLDIGLKVGL</sequence>
<dbReference type="RefSeq" id="WP_014657915.1">
    <property type="nucleotide sequence ID" value="NC_017731.1"/>
</dbReference>
<dbReference type="KEGG" id="psi:S70_17035"/>
<gene>
    <name evidence="2" type="ordered locus">S70_17035</name>
</gene>
<evidence type="ECO:0000256" key="1">
    <source>
        <dbReference type="SAM" id="Coils"/>
    </source>
</evidence>
<evidence type="ECO:0000313" key="3">
    <source>
        <dbReference type="Proteomes" id="UP000005012"/>
    </source>
</evidence>
<protein>
    <submittedName>
        <fullName evidence="2">Uncharacterized protein</fullName>
    </submittedName>
</protein>
<dbReference type="PATRIC" id="fig|1157951.4.peg.3418"/>
<dbReference type="Proteomes" id="UP000005012">
    <property type="component" value="Chromosome"/>
</dbReference>
<reference evidence="3" key="2">
    <citation type="submission" date="2012-04" db="EMBL/GenBank/DDBJ databases">
        <title>Complete genome sequence of Providencia stuartii clinical isolate MRSN 2154.</title>
        <authorList>
            <person name="Clifford R.J."/>
            <person name="Hang J."/>
            <person name="Riley M.C."/>
            <person name="Onmus-Leone F."/>
            <person name="Kuschner R.A."/>
            <person name="Lesho E.P."/>
            <person name="Waterman P.E."/>
        </authorList>
    </citation>
    <scope>NUCLEOTIDE SEQUENCE [LARGE SCALE GENOMIC DNA]</scope>
    <source>
        <strain evidence="3">MRSN 2154</strain>
    </source>
</reference>
<organism evidence="2 3">
    <name type="scientific">Providencia stuartii (strain MRSN 2154)</name>
    <dbReference type="NCBI Taxonomy" id="1157951"/>
    <lineage>
        <taxon>Bacteria</taxon>
        <taxon>Pseudomonadati</taxon>
        <taxon>Pseudomonadota</taxon>
        <taxon>Gammaproteobacteria</taxon>
        <taxon>Enterobacterales</taxon>
        <taxon>Morganellaceae</taxon>
        <taxon>Providencia</taxon>
    </lineage>
</organism>
<evidence type="ECO:0000313" key="2">
    <source>
        <dbReference type="EMBL" id="AFH95219.1"/>
    </source>
</evidence>
<feature type="coiled-coil region" evidence="1">
    <location>
        <begin position="10"/>
        <end position="37"/>
    </location>
</feature>
<proteinExistence type="predicted"/>
<keyword evidence="1" id="KW-0175">Coiled coil</keyword>
<name>A0A140NP19_PROSM</name>
<reference evidence="2 3" key="1">
    <citation type="journal article" date="2012" name="J. Bacteriol.">
        <title>Complete Genome Sequence of Providencia stuartii Clinical Isolate MRSN 2154.</title>
        <authorList>
            <person name="Clifford R.J."/>
            <person name="Hang J."/>
            <person name="Riley M.C."/>
            <person name="Onmus-Leone F."/>
            <person name="Kuschner R.A."/>
            <person name="Lesho E.P."/>
            <person name="Waterman P.E."/>
        </authorList>
    </citation>
    <scope>NUCLEOTIDE SEQUENCE [LARGE SCALE GENOMIC DNA]</scope>
    <source>
        <strain evidence="2 3">MRSN 2154</strain>
    </source>
</reference>
<dbReference type="AlphaFoldDB" id="A0A140NP19"/>